<dbReference type="SUPFAM" id="SSF56801">
    <property type="entry name" value="Acetyl-CoA synthetase-like"/>
    <property type="match status" value="1"/>
</dbReference>
<evidence type="ECO:0000256" key="1">
    <source>
        <dbReference type="ARBA" id="ARBA00006432"/>
    </source>
</evidence>
<feature type="domain" description="AMP-dependent synthetase/ligase" evidence="2">
    <location>
        <begin position="69"/>
        <end position="380"/>
    </location>
</feature>
<dbReference type="InterPro" id="IPR000873">
    <property type="entry name" value="AMP-dep_synth/lig_dom"/>
</dbReference>
<keyword evidence="3" id="KW-0436">Ligase</keyword>
<dbReference type="GO" id="GO:0031956">
    <property type="term" value="F:medium-chain fatty acid-CoA ligase activity"/>
    <property type="evidence" value="ECO:0007669"/>
    <property type="project" value="TreeGrafter"/>
</dbReference>
<dbReference type="STRING" id="1380566.A0A179FJ02"/>
<dbReference type="KEGG" id="pchm:VFPPC_06377"/>
<dbReference type="GO" id="GO:0006631">
    <property type="term" value="P:fatty acid metabolic process"/>
    <property type="evidence" value="ECO:0007669"/>
    <property type="project" value="TreeGrafter"/>
</dbReference>
<comment type="caution">
    <text evidence="3">The sequence shown here is derived from an EMBL/GenBank/DDBJ whole genome shotgun (WGS) entry which is preliminary data.</text>
</comment>
<dbReference type="OrthoDB" id="6614653at2759"/>
<dbReference type="PANTHER" id="PTHR43201">
    <property type="entry name" value="ACYL-COA SYNTHETASE"/>
    <property type="match status" value="1"/>
</dbReference>
<organism evidence="3 4">
    <name type="scientific">Pochonia chlamydosporia 170</name>
    <dbReference type="NCBI Taxonomy" id="1380566"/>
    <lineage>
        <taxon>Eukaryota</taxon>
        <taxon>Fungi</taxon>
        <taxon>Dikarya</taxon>
        <taxon>Ascomycota</taxon>
        <taxon>Pezizomycotina</taxon>
        <taxon>Sordariomycetes</taxon>
        <taxon>Hypocreomycetidae</taxon>
        <taxon>Hypocreales</taxon>
        <taxon>Clavicipitaceae</taxon>
        <taxon>Pochonia</taxon>
    </lineage>
</organism>
<sequence length="563" mass="62482">MHLVFPAISPFLELVQHAQQIPDKIIVRDHYSGRTATAGQLLQSVSFLREKLQGILPQNGTCNGNHANQGKFYYLIAPPGLEYVVSMLTIFSIGGVMSAQSIVIKPEDVVRLFKLARPQALLYASSLNEKVEAIKALRAEQDNGAISNISFLGVQIPSLDDPTSHTYETRPMSENISSQNGTLFFTSGTSGKQKGVLHSYPALLASARERIGTWKMTKDDVFLNQKPGNWMGGIFGIIPSLMSAACLETCAGVFEPKWFWERIREGGVSVFDVAPTGYDRLAKYYDEHISVLPTAEVEAYIQGMIDVRVAGVSGSLLSPHTQKRWTELRRGKPLLNLYGSTEMTLICSMRWENPDYADMCSIGPPVSGVEVKLVDGEMRLKAPTMFTRYISDDPTLTDKAFDEEGFFKSGDCAELVGNSYVLHGRANIDVLHFWGFTIYTGEVETAILSLPYIANAVVLPLPDKGGKERTAAILQSKPEYQSKQPNLDTLRKDLEKNTGLMLFKIPTVIYWLRAGEEISLTVNGKISKIDARKKFFGDNWQGKDGVEVTDLSTMEYWRMGGQC</sequence>
<proteinExistence type="inferred from homology"/>
<dbReference type="PANTHER" id="PTHR43201:SF8">
    <property type="entry name" value="ACYL-COA SYNTHETASE FAMILY MEMBER 3"/>
    <property type="match status" value="1"/>
</dbReference>
<dbReference type="CDD" id="cd04433">
    <property type="entry name" value="AFD_class_I"/>
    <property type="match status" value="1"/>
</dbReference>
<evidence type="ECO:0000259" key="2">
    <source>
        <dbReference type="Pfam" id="PF00501"/>
    </source>
</evidence>
<protein>
    <submittedName>
        <fullName evidence="3">AMP dependent CoA ligase</fullName>
    </submittedName>
</protein>
<comment type="similarity">
    <text evidence="1">Belongs to the ATP-dependent AMP-binding enzyme family.</text>
</comment>
<dbReference type="Proteomes" id="UP000078397">
    <property type="component" value="Unassembled WGS sequence"/>
</dbReference>
<dbReference type="InterPro" id="IPR042099">
    <property type="entry name" value="ANL_N_sf"/>
</dbReference>
<dbReference type="RefSeq" id="XP_018142544.1">
    <property type="nucleotide sequence ID" value="XM_018285419.1"/>
</dbReference>
<gene>
    <name evidence="3" type="ORF">VFPPC_06377</name>
</gene>
<dbReference type="InterPro" id="IPR045851">
    <property type="entry name" value="AMP-bd_C_sf"/>
</dbReference>
<accession>A0A179FJ02</accession>
<evidence type="ECO:0000313" key="3">
    <source>
        <dbReference type="EMBL" id="OAQ65230.1"/>
    </source>
</evidence>
<dbReference type="Gene3D" id="3.40.50.12780">
    <property type="entry name" value="N-terminal domain of ligase-like"/>
    <property type="match status" value="1"/>
</dbReference>
<keyword evidence="4" id="KW-1185">Reference proteome</keyword>
<evidence type="ECO:0000313" key="4">
    <source>
        <dbReference type="Proteomes" id="UP000078397"/>
    </source>
</evidence>
<dbReference type="AlphaFoldDB" id="A0A179FJ02"/>
<name>A0A179FJ02_METCM</name>
<dbReference type="GeneID" id="28849413"/>
<reference evidence="3 4" key="1">
    <citation type="journal article" date="2016" name="PLoS Pathog.">
        <title>Biosynthesis of antibiotic leucinostatins in bio-control fungus Purpureocillium lilacinum and their inhibition on phytophthora revealed by genome mining.</title>
        <authorList>
            <person name="Wang G."/>
            <person name="Liu Z."/>
            <person name="Lin R."/>
            <person name="Li E."/>
            <person name="Mao Z."/>
            <person name="Ling J."/>
            <person name="Yang Y."/>
            <person name="Yin W.B."/>
            <person name="Xie B."/>
        </authorList>
    </citation>
    <scope>NUCLEOTIDE SEQUENCE [LARGE SCALE GENOMIC DNA]</scope>
    <source>
        <strain evidence="3">170</strain>
    </source>
</reference>
<dbReference type="Pfam" id="PF00501">
    <property type="entry name" value="AMP-binding"/>
    <property type="match status" value="1"/>
</dbReference>
<dbReference type="EMBL" id="LSBJ02000005">
    <property type="protein sequence ID" value="OAQ65230.1"/>
    <property type="molecule type" value="Genomic_DNA"/>
</dbReference>
<dbReference type="Gene3D" id="3.30.300.30">
    <property type="match status" value="1"/>
</dbReference>